<dbReference type="EMBL" id="NLAX01001142">
    <property type="protein sequence ID" value="PKS05688.1"/>
    <property type="molecule type" value="Genomic_DNA"/>
</dbReference>
<dbReference type="Gene3D" id="3.40.50.1820">
    <property type="entry name" value="alpha/beta hydrolase"/>
    <property type="match status" value="1"/>
</dbReference>
<evidence type="ECO:0000313" key="3">
    <source>
        <dbReference type="EMBL" id="PKS05706.1"/>
    </source>
</evidence>
<keyword evidence="5" id="KW-1185">Reference proteome</keyword>
<dbReference type="GO" id="GO:0016787">
    <property type="term" value="F:hydrolase activity"/>
    <property type="evidence" value="ECO:0007669"/>
    <property type="project" value="InterPro"/>
</dbReference>
<dbReference type="VEuPathDB" id="FungiDB:jhhlp_002784"/>
<dbReference type="PANTHER" id="PTHR23024">
    <property type="entry name" value="ARYLACETAMIDE DEACETYLASE"/>
    <property type="match status" value="1"/>
</dbReference>
<evidence type="ECO:0000259" key="1">
    <source>
        <dbReference type="Pfam" id="PF07859"/>
    </source>
</evidence>
<dbReference type="Pfam" id="PF07859">
    <property type="entry name" value="Abhydrolase_3"/>
    <property type="match status" value="1"/>
</dbReference>
<dbReference type="InterPro" id="IPR029058">
    <property type="entry name" value="AB_hydrolase_fold"/>
</dbReference>
<dbReference type="EMBL" id="NLAX01000008">
    <property type="protein sequence ID" value="PKS11025.1"/>
    <property type="molecule type" value="Genomic_DNA"/>
</dbReference>
<dbReference type="SUPFAM" id="SSF53474">
    <property type="entry name" value="alpha/beta-Hydrolases"/>
    <property type="match status" value="1"/>
</dbReference>
<dbReference type="VEuPathDB" id="FungiDB:jhhlp_007955"/>
<organism evidence="2 5">
    <name type="scientific">Lomentospora prolificans</name>
    <dbReference type="NCBI Taxonomy" id="41688"/>
    <lineage>
        <taxon>Eukaryota</taxon>
        <taxon>Fungi</taxon>
        <taxon>Dikarya</taxon>
        <taxon>Ascomycota</taxon>
        <taxon>Pezizomycotina</taxon>
        <taxon>Sordariomycetes</taxon>
        <taxon>Hypocreomycetidae</taxon>
        <taxon>Microascales</taxon>
        <taxon>Microascaceae</taxon>
        <taxon>Lomentospora</taxon>
    </lineage>
</organism>
<accession>A0A2N3MZT1</accession>
<dbReference type="Proteomes" id="UP000233524">
    <property type="component" value="Unassembled WGS sequence"/>
</dbReference>
<evidence type="ECO:0000313" key="4">
    <source>
        <dbReference type="EMBL" id="PKS11025.1"/>
    </source>
</evidence>
<reference evidence="2 5" key="1">
    <citation type="journal article" date="2017" name="G3 (Bethesda)">
        <title>First Draft Genome Sequence of the Pathogenic Fungus Lomentospora prolificans (Formerly Scedosporium prolificans).</title>
        <authorList>
            <person name="Luo R."/>
            <person name="Zimin A."/>
            <person name="Workman R."/>
            <person name="Fan Y."/>
            <person name="Pertea G."/>
            <person name="Grossman N."/>
            <person name="Wear M.P."/>
            <person name="Jia B."/>
            <person name="Miller H."/>
            <person name="Casadevall A."/>
            <person name="Timp W."/>
            <person name="Zhang S.X."/>
            <person name="Salzberg S.L."/>
        </authorList>
    </citation>
    <scope>NUCLEOTIDE SEQUENCE [LARGE SCALE GENOMIC DNA]</scope>
    <source>
        <strain evidence="2 5">JHH-5317</strain>
    </source>
</reference>
<protein>
    <recommendedName>
        <fullName evidence="1">Alpha/beta hydrolase fold-3 domain-containing protein</fullName>
    </recommendedName>
</protein>
<dbReference type="AlphaFoldDB" id="A0A2N3MZT1"/>
<sequence>MGVSASLQRLRLRIWVTLFRALTSRKQGPFLLPPDQTRRKFVKVPSRDAGRAIDAWLYYPDDYSVDFPSSALPVLINWHGSGFVNLALGLDHEYCSYIARTNNMLVLDADYRKAPENPWPAPVEDMEDVLAWVSEQQATMDLSRVALSGFSSGGFLALIAASSLRTNYPKLNIQAVVTIYAGTDIAADNKTKTVPHPVRAIPPWVLDIFFDSYAPPHVSREDPRVSPFYADPGLFPSRVTMVNCSGDILRPEADALADKLKAAGCQVQVVCLENMPHGFDKGCEPNTPEWEKKEYTYKLVADSLKEALV</sequence>
<dbReference type="EMBL" id="NLAX01001141">
    <property type="protein sequence ID" value="PKS05706.1"/>
    <property type="molecule type" value="Genomic_DNA"/>
</dbReference>
<dbReference type="STRING" id="41688.A0A2N3MZT1"/>
<proteinExistence type="predicted"/>
<name>A0A2N3MZT1_9PEZI</name>
<feature type="domain" description="Alpha/beta hydrolase fold-3" evidence="1">
    <location>
        <begin position="76"/>
        <end position="279"/>
    </location>
</feature>
<evidence type="ECO:0000313" key="2">
    <source>
        <dbReference type="EMBL" id="PKS05688.1"/>
    </source>
</evidence>
<dbReference type="InterPro" id="IPR050466">
    <property type="entry name" value="Carboxylest/Gibb_receptor"/>
</dbReference>
<dbReference type="InParanoid" id="A0A2N3MZT1"/>
<evidence type="ECO:0000313" key="5">
    <source>
        <dbReference type="Proteomes" id="UP000233524"/>
    </source>
</evidence>
<dbReference type="InterPro" id="IPR013094">
    <property type="entry name" value="AB_hydrolase_3"/>
</dbReference>
<dbReference type="OrthoDB" id="19653at2759"/>
<dbReference type="PANTHER" id="PTHR23024:SF242">
    <property type="entry name" value="ALPHA_BETA HYDROLASE FOLD-3 DOMAIN-CONTAINING PROTEIN-RELATED"/>
    <property type="match status" value="1"/>
</dbReference>
<gene>
    <name evidence="4" type="ORF">jhhlp_002784</name>
    <name evidence="3" type="ORF">jhhlp_007950</name>
    <name evidence="2" type="ORF">jhhlp_007955</name>
</gene>
<comment type="caution">
    <text evidence="2">The sequence shown here is derived from an EMBL/GenBank/DDBJ whole genome shotgun (WGS) entry which is preliminary data.</text>
</comment>
<dbReference type="VEuPathDB" id="FungiDB:jhhlp_007950"/>